<reference evidence="3" key="1">
    <citation type="submission" date="2016-10" db="EMBL/GenBank/DDBJ databases">
        <authorList>
            <person name="Varghese N."/>
            <person name="Submissions S."/>
        </authorList>
    </citation>
    <scope>NUCLEOTIDE SEQUENCE [LARGE SCALE GENOMIC DNA]</scope>
    <source>
        <strain evidence="3">DSM 19315</strain>
    </source>
</reference>
<keyword evidence="3" id="KW-1185">Reference proteome</keyword>
<dbReference type="STRING" id="435880.SAMN04487988_101167"/>
<gene>
    <name evidence="2" type="ORF">SAMN04487988_101167</name>
</gene>
<dbReference type="InterPro" id="IPR041049">
    <property type="entry name" value="DUF5615"/>
</dbReference>
<proteinExistence type="predicted"/>
<feature type="domain" description="DUF5615" evidence="1">
    <location>
        <begin position="1"/>
        <end position="108"/>
    </location>
</feature>
<sequence>MKFLLDANLPPSLADDLIGHNVNHVLSFPKGTTTSDTEINDYCSSNDCILITKDSDFYDSFILHKKPPKLILVKLGNLKIKELRSYFRKNRELIESLISKYSLIILTPESIKLI</sequence>
<protein>
    <submittedName>
        <fullName evidence="2">Predicted nuclease, contains PIN domain, potential toxin-antitoxin system component</fullName>
    </submittedName>
</protein>
<dbReference type="Pfam" id="PF18480">
    <property type="entry name" value="DUF5615"/>
    <property type="match status" value="1"/>
</dbReference>
<dbReference type="RefSeq" id="WP_092788347.1">
    <property type="nucleotide sequence ID" value="NZ_FOPC01000001.1"/>
</dbReference>
<evidence type="ECO:0000259" key="1">
    <source>
        <dbReference type="Pfam" id="PF18480"/>
    </source>
</evidence>
<accession>A0A1I2NS35</accession>
<dbReference type="AlphaFoldDB" id="A0A1I2NS35"/>
<evidence type="ECO:0000313" key="2">
    <source>
        <dbReference type="EMBL" id="SFG04081.1"/>
    </source>
</evidence>
<name>A0A1I2NS35_9BACT</name>
<dbReference type="Proteomes" id="UP000199642">
    <property type="component" value="Unassembled WGS sequence"/>
</dbReference>
<dbReference type="EMBL" id="FOPC01000001">
    <property type="protein sequence ID" value="SFG04081.1"/>
    <property type="molecule type" value="Genomic_DNA"/>
</dbReference>
<evidence type="ECO:0000313" key="3">
    <source>
        <dbReference type="Proteomes" id="UP000199642"/>
    </source>
</evidence>
<organism evidence="2 3">
    <name type="scientific">Algoriphagus hitonicola</name>
    <dbReference type="NCBI Taxonomy" id="435880"/>
    <lineage>
        <taxon>Bacteria</taxon>
        <taxon>Pseudomonadati</taxon>
        <taxon>Bacteroidota</taxon>
        <taxon>Cytophagia</taxon>
        <taxon>Cytophagales</taxon>
        <taxon>Cyclobacteriaceae</taxon>
        <taxon>Algoriphagus</taxon>
    </lineage>
</organism>